<dbReference type="Proteomes" id="UP001300692">
    <property type="component" value="Unassembled WGS sequence"/>
</dbReference>
<reference evidence="1 2" key="1">
    <citation type="submission" date="2022-10" db="EMBL/GenBank/DDBJ databases">
        <title>Comparative genomics and taxonomic characterization of three novel marine species of genus Reichenbachiella exhibiting antioxidant and polysaccharide degradation activities.</title>
        <authorList>
            <person name="Muhammad N."/>
            <person name="Lee Y.-J."/>
            <person name="Ko J."/>
            <person name="Kim S.-G."/>
        </authorList>
    </citation>
    <scope>NUCLEOTIDE SEQUENCE [LARGE SCALE GENOMIC DNA]</scope>
    <source>
        <strain evidence="1 2">ABR2-5</strain>
    </source>
</reference>
<evidence type="ECO:0000313" key="1">
    <source>
        <dbReference type="EMBL" id="MCV9386902.1"/>
    </source>
</evidence>
<keyword evidence="2" id="KW-1185">Reference proteome</keyword>
<dbReference type="RefSeq" id="WP_264137733.1">
    <property type="nucleotide sequence ID" value="NZ_JAOYOD010000001.1"/>
</dbReference>
<dbReference type="EMBL" id="JAOYOD010000001">
    <property type="protein sequence ID" value="MCV9386902.1"/>
    <property type="molecule type" value="Genomic_DNA"/>
</dbReference>
<evidence type="ECO:0000313" key="2">
    <source>
        <dbReference type="Proteomes" id="UP001300692"/>
    </source>
</evidence>
<sequence>MRKTITQFAIGILAIFTFSCDDIDKLTQFRMNYTESVTIESSTVIGIPIDLSTPSIPSNSESTFAGNNTSKDLIEEISLESMTLTITSPQDGEFSFLESALLLISADGLDEVEIAYIESIPDDIGNSIDMEVTGVNVKDYLLKDQFSLRMKSSTDKTISQDHTIDIKSTFFVDAKIFGQ</sequence>
<protein>
    <submittedName>
        <fullName evidence="1">Uncharacterized protein</fullName>
    </submittedName>
</protein>
<gene>
    <name evidence="1" type="ORF">N7U62_09525</name>
</gene>
<comment type="caution">
    <text evidence="1">The sequence shown here is derived from an EMBL/GenBank/DDBJ whole genome shotgun (WGS) entry which is preliminary data.</text>
</comment>
<organism evidence="1 2">
    <name type="scientific">Reichenbachiella ulvae</name>
    <dbReference type="NCBI Taxonomy" id="2980104"/>
    <lineage>
        <taxon>Bacteria</taxon>
        <taxon>Pseudomonadati</taxon>
        <taxon>Bacteroidota</taxon>
        <taxon>Cytophagia</taxon>
        <taxon>Cytophagales</taxon>
        <taxon>Reichenbachiellaceae</taxon>
        <taxon>Reichenbachiella</taxon>
    </lineage>
</organism>
<dbReference type="PROSITE" id="PS51257">
    <property type="entry name" value="PROKAR_LIPOPROTEIN"/>
    <property type="match status" value="1"/>
</dbReference>
<name>A0ABT3CTH6_9BACT</name>
<accession>A0ABT3CTH6</accession>
<proteinExistence type="predicted"/>